<dbReference type="GO" id="GO:0016987">
    <property type="term" value="F:sigma factor activity"/>
    <property type="evidence" value="ECO:0007669"/>
    <property type="project" value="UniProtKB-KW"/>
</dbReference>
<gene>
    <name evidence="8" type="ORF">F6W70_12970</name>
</gene>
<comment type="caution">
    <text evidence="8">The sequence shown here is derived from an EMBL/GenBank/DDBJ whole genome shotgun (WGS) entry which is preliminary data.</text>
</comment>
<dbReference type="PANTHER" id="PTHR30173:SF43">
    <property type="entry name" value="ECF RNA POLYMERASE SIGMA FACTOR SIGI-RELATED"/>
    <property type="match status" value="1"/>
</dbReference>
<dbReference type="Gene3D" id="1.10.10.10">
    <property type="entry name" value="Winged helix-like DNA-binding domain superfamily/Winged helix DNA-binding domain"/>
    <property type="match status" value="1"/>
</dbReference>
<proteinExistence type="inferred from homology"/>
<dbReference type="InterPro" id="IPR036388">
    <property type="entry name" value="WH-like_DNA-bd_sf"/>
</dbReference>
<dbReference type="NCBIfam" id="TIGR02937">
    <property type="entry name" value="sigma70-ECF"/>
    <property type="match status" value="1"/>
</dbReference>
<dbReference type="SUPFAM" id="SSF88659">
    <property type="entry name" value="Sigma3 and sigma4 domains of RNA polymerase sigma factors"/>
    <property type="match status" value="1"/>
</dbReference>
<evidence type="ECO:0000256" key="4">
    <source>
        <dbReference type="ARBA" id="ARBA00023082"/>
    </source>
</evidence>
<dbReference type="SUPFAM" id="SSF54427">
    <property type="entry name" value="NTF2-like"/>
    <property type="match status" value="1"/>
</dbReference>
<protein>
    <submittedName>
        <fullName evidence="8">Sigma-70 family RNA polymerase sigma factor</fullName>
    </submittedName>
</protein>
<sequence length="306" mass="33625">MTAPRSSSVSNAEVFGAQRARLRVLAYRILGDMWDAEDAVQNAWLRFAETDLSTINDVDAWLTTVVSRAAIDVTRRRRTHQTLPVDDIAEPATPIDDPRADPERLILKDEQVAMAFTIVLRELSPVDRLSYMLHDVFGYPFAEIAEIAGSTVDVVKKRASRARQRLRDRDWDAIRQEQRREVVAFLAAARSGEMHDLIALLDPDVTLRADADAIALAASRQAENAPALTPKITGSDAVGDALSGRIDEAIIVEFAGLAAIAYWRDRKEIVALYVLTVGAGKVVQIDALADPATIRTALQTGMLSKP</sequence>
<evidence type="ECO:0000256" key="3">
    <source>
        <dbReference type="ARBA" id="ARBA00023015"/>
    </source>
</evidence>
<reference evidence="8 9" key="1">
    <citation type="submission" date="2019-09" db="EMBL/GenBank/DDBJ databases">
        <title>Whole genome sequencing of Microbacterium maritypicum.</title>
        <authorList>
            <person name="Lenchi N."/>
        </authorList>
    </citation>
    <scope>NUCLEOTIDE SEQUENCE [LARGE SCALE GENOMIC DNA]</scope>
    <source>
        <strain evidence="8 9">DSM 12512</strain>
    </source>
</reference>
<accession>A0AAD3ZXR9</accession>
<comment type="similarity">
    <text evidence="1">Belongs to the sigma-70 factor family. ECF subfamily.</text>
</comment>
<keyword evidence="4" id="KW-0731">Sigma factor</keyword>
<dbReference type="Pfam" id="PF04542">
    <property type="entry name" value="Sigma70_r2"/>
    <property type="match status" value="1"/>
</dbReference>
<dbReference type="InterPro" id="IPR007627">
    <property type="entry name" value="RNA_pol_sigma70_r2"/>
</dbReference>
<evidence type="ECO:0000256" key="1">
    <source>
        <dbReference type="ARBA" id="ARBA00010641"/>
    </source>
</evidence>
<evidence type="ECO:0000259" key="7">
    <source>
        <dbReference type="Pfam" id="PF08281"/>
    </source>
</evidence>
<dbReference type="InterPro" id="IPR014284">
    <property type="entry name" value="RNA_pol_sigma-70_dom"/>
</dbReference>
<dbReference type="Proteomes" id="UP000436027">
    <property type="component" value="Unassembled WGS sequence"/>
</dbReference>
<evidence type="ECO:0000259" key="6">
    <source>
        <dbReference type="Pfam" id="PF04542"/>
    </source>
</evidence>
<evidence type="ECO:0000313" key="9">
    <source>
        <dbReference type="Proteomes" id="UP000436027"/>
    </source>
</evidence>
<evidence type="ECO:0000256" key="2">
    <source>
        <dbReference type="ARBA" id="ARBA00011344"/>
    </source>
</evidence>
<comment type="subunit">
    <text evidence="2">Interacts transiently with the RNA polymerase catalytic core formed by RpoA, RpoB, RpoC and RpoZ (2 alpha, 1 beta, 1 beta' and 1 omega subunit) to form the RNA polymerase holoenzyme that can initiate transcription.</text>
</comment>
<dbReference type="InterPro" id="IPR013325">
    <property type="entry name" value="RNA_pol_sigma_r2"/>
</dbReference>
<dbReference type="GO" id="GO:0006352">
    <property type="term" value="P:DNA-templated transcription initiation"/>
    <property type="evidence" value="ECO:0007669"/>
    <property type="project" value="InterPro"/>
</dbReference>
<feature type="domain" description="RNA polymerase sigma factor 70 region 4 type 2" evidence="7">
    <location>
        <begin position="120"/>
        <end position="166"/>
    </location>
</feature>
<dbReference type="Gene3D" id="1.10.1740.10">
    <property type="match status" value="1"/>
</dbReference>
<dbReference type="RefSeq" id="WP_151486941.1">
    <property type="nucleotide sequence ID" value="NZ_BAAAIN010000001.1"/>
</dbReference>
<dbReference type="InterPro" id="IPR013249">
    <property type="entry name" value="RNA_pol_sigma70_r4_t2"/>
</dbReference>
<dbReference type="EMBL" id="WAAQ01000002">
    <property type="protein sequence ID" value="KAB1883513.1"/>
    <property type="molecule type" value="Genomic_DNA"/>
</dbReference>
<dbReference type="SUPFAM" id="SSF88946">
    <property type="entry name" value="Sigma2 domain of RNA polymerase sigma factors"/>
    <property type="match status" value="1"/>
</dbReference>
<organism evidence="8 9">
    <name type="scientific">Microbacterium maritypicum</name>
    <name type="common">Microbacterium liquefaciens</name>
    <dbReference type="NCBI Taxonomy" id="33918"/>
    <lineage>
        <taxon>Bacteria</taxon>
        <taxon>Bacillati</taxon>
        <taxon>Actinomycetota</taxon>
        <taxon>Actinomycetes</taxon>
        <taxon>Micrococcales</taxon>
        <taxon>Microbacteriaceae</taxon>
        <taxon>Microbacterium</taxon>
    </lineage>
</organism>
<keyword evidence="3" id="KW-0805">Transcription regulation</keyword>
<evidence type="ECO:0000313" key="8">
    <source>
        <dbReference type="EMBL" id="KAB1883513.1"/>
    </source>
</evidence>
<feature type="domain" description="RNA polymerase sigma-70 region 2" evidence="6">
    <location>
        <begin position="20"/>
        <end position="78"/>
    </location>
</feature>
<evidence type="ECO:0000256" key="5">
    <source>
        <dbReference type="ARBA" id="ARBA00023163"/>
    </source>
</evidence>
<dbReference type="AlphaFoldDB" id="A0AAD3ZXR9"/>
<dbReference type="GO" id="GO:0003677">
    <property type="term" value="F:DNA binding"/>
    <property type="evidence" value="ECO:0007669"/>
    <property type="project" value="InterPro"/>
</dbReference>
<keyword evidence="5" id="KW-0804">Transcription</keyword>
<dbReference type="InterPro" id="IPR013324">
    <property type="entry name" value="RNA_pol_sigma_r3/r4-like"/>
</dbReference>
<dbReference type="Pfam" id="PF08281">
    <property type="entry name" value="Sigma70_r4_2"/>
    <property type="match status" value="1"/>
</dbReference>
<dbReference type="InterPro" id="IPR032710">
    <property type="entry name" value="NTF2-like_dom_sf"/>
</dbReference>
<dbReference type="PANTHER" id="PTHR30173">
    <property type="entry name" value="SIGMA 19 FACTOR"/>
    <property type="match status" value="1"/>
</dbReference>
<name>A0AAD3ZXR9_MICMQ</name>
<dbReference type="InterPro" id="IPR052704">
    <property type="entry name" value="ECF_Sigma-70_Domain"/>
</dbReference>